<dbReference type="InterPro" id="IPR050141">
    <property type="entry name" value="GCL_type2/YbdK_subfam"/>
</dbReference>
<reference evidence="1" key="1">
    <citation type="journal article" date="2015" name="Proc. Natl. Acad. Sci. U.S.A.">
        <title>Networks of energetic and metabolic interactions define dynamics in microbial communities.</title>
        <authorList>
            <person name="Embree M."/>
            <person name="Liu J.K."/>
            <person name="Al-Bassam M.M."/>
            <person name="Zengler K."/>
        </authorList>
    </citation>
    <scope>NUCLEOTIDE SEQUENCE</scope>
</reference>
<dbReference type="EMBL" id="LNQE01000456">
    <property type="protein sequence ID" value="KUG26487.1"/>
    <property type="molecule type" value="Genomic_DNA"/>
</dbReference>
<protein>
    <recommendedName>
        <fullName evidence="2">Glutamate--cysteine ligase</fullName>
    </recommendedName>
</protein>
<accession>A0A0W8G009</accession>
<dbReference type="InterPro" id="IPR014746">
    <property type="entry name" value="Gln_synth/guanido_kin_cat_dom"/>
</dbReference>
<evidence type="ECO:0000313" key="1">
    <source>
        <dbReference type="EMBL" id="KUG26487.1"/>
    </source>
</evidence>
<dbReference type="SUPFAM" id="SSF55931">
    <property type="entry name" value="Glutamine synthetase/guanido kinase"/>
    <property type="match status" value="1"/>
</dbReference>
<sequence length="314" mass="36157">MLPSGAHPFYDPDTETKLWPHENNPVYESYDRIFDCKGHGWSNLQSTHINLPFANDEEFGKLHAAIRILLPLIPAIAASTPILDGNYTGYLDSRLEVYRKNQIKIPSITGKVIPEQVFSKAHYKERILNNIFKDISPYDNEGILQYEWLNSRGAIARFDRNTIEIRVVDIQENTKADLALVGLFSLLLKELINERNVSLKELQKFHEDDLSDIFLNTIKYAENTLITNFSYLEVFGIREEVTAIELWRHIFENLVFESSIISNEELEPIKTILQNGTLATRIKHALCDDLSHNNIVDVYKQLSYSLISNEMFAP</sequence>
<dbReference type="Gene3D" id="3.30.590.20">
    <property type="match status" value="1"/>
</dbReference>
<dbReference type="GO" id="GO:0042398">
    <property type="term" value="P:modified amino acid biosynthetic process"/>
    <property type="evidence" value="ECO:0007669"/>
    <property type="project" value="InterPro"/>
</dbReference>
<gene>
    <name evidence="1" type="ORF">ASZ90_003673</name>
</gene>
<dbReference type="InterPro" id="IPR006336">
    <property type="entry name" value="GCS2"/>
</dbReference>
<dbReference type="Pfam" id="PF04107">
    <property type="entry name" value="GCS2"/>
    <property type="match status" value="1"/>
</dbReference>
<dbReference type="PANTHER" id="PTHR36510:SF1">
    <property type="entry name" value="GLUTAMATE--CYSTEINE LIGASE 2-RELATED"/>
    <property type="match status" value="1"/>
</dbReference>
<proteinExistence type="predicted"/>
<dbReference type="GO" id="GO:0004357">
    <property type="term" value="F:glutamate-cysteine ligase activity"/>
    <property type="evidence" value="ECO:0007669"/>
    <property type="project" value="InterPro"/>
</dbReference>
<dbReference type="PANTHER" id="PTHR36510">
    <property type="entry name" value="GLUTAMATE--CYSTEINE LIGASE 2-RELATED"/>
    <property type="match status" value="1"/>
</dbReference>
<organism evidence="1">
    <name type="scientific">hydrocarbon metagenome</name>
    <dbReference type="NCBI Taxonomy" id="938273"/>
    <lineage>
        <taxon>unclassified sequences</taxon>
        <taxon>metagenomes</taxon>
        <taxon>ecological metagenomes</taxon>
    </lineage>
</organism>
<dbReference type="AlphaFoldDB" id="A0A0W8G009"/>
<comment type="caution">
    <text evidence="1">The sequence shown here is derived from an EMBL/GenBank/DDBJ whole genome shotgun (WGS) entry which is preliminary data.</text>
</comment>
<evidence type="ECO:0008006" key="2">
    <source>
        <dbReference type="Google" id="ProtNLM"/>
    </source>
</evidence>
<name>A0A0W8G009_9ZZZZ</name>